<accession>A0A931GYP9</accession>
<proteinExistence type="predicted"/>
<dbReference type="Gene3D" id="3.40.50.300">
    <property type="entry name" value="P-loop containing nucleotide triphosphate hydrolases"/>
    <property type="match status" value="1"/>
</dbReference>
<dbReference type="RefSeq" id="WP_196991241.1">
    <property type="nucleotide sequence ID" value="NZ_JADWYR010000002.1"/>
</dbReference>
<gene>
    <name evidence="1" type="ORF">I5907_12940</name>
</gene>
<keyword evidence="2" id="KW-1185">Reference proteome</keyword>
<dbReference type="InterPro" id="IPR027417">
    <property type="entry name" value="P-loop_NTPase"/>
</dbReference>
<name>A0A931GYP9_9BACT</name>
<dbReference type="Proteomes" id="UP000628448">
    <property type="component" value="Unassembled WGS sequence"/>
</dbReference>
<evidence type="ECO:0000313" key="2">
    <source>
        <dbReference type="Proteomes" id="UP000628448"/>
    </source>
</evidence>
<organism evidence="1 2">
    <name type="scientific">Panacibacter microcysteis</name>
    <dbReference type="NCBI Taxonomy" id="2793269"/>
    <lineage>
        <taxon>Bacteria</taxon>
        <taxon>Pseudomonadati</taxon>
        <taxon>Bacteroidota</taxon>
        <taxon>Chitinophagia</taxon>
        <taxon>Chitinophagales</taxon>
        <taxon>Chitinophagaceae</taxon>
        <taxon>Panacibacter</taxon>
    </lineage>
</organism>
<dbReference type="AlphaFoldDB" id="A0A931GYP9"/>
<dbReference type="EMBL" id="JADWYR010000002">
    <property type="protein sequence ID" value="MBG9377142.1"/>
    <property type="molecule type" value="Genomic_DNA"/>
</dbReference>
<protein>
    <submittedName>
        <fullName evidence="1">Sulfotransferase</fullName>
    </submittedName>
</protein>
<dbReference type="SUPFAM" id="SSF52540">
    <property type="entry name" value="P-loop containing nucleoside triphosphate hydrolases"/>
    <property type="match status" value="1"/>
</dbReference>
<comment type="caution">
    <text evidence="1">The sequence shown here is derived from an EMBL/GenBank/DDBJ whole genome shotgun (WGS) entry which is preliminary data.</text>
</comment>
<sequence>MSKVLIILGMHRSGTSLVTNWLNKCGLNVGDSLVEEGISNTEGHYEDWDFVKLHEDILKAHNEPSTGLIEKPVKITSRYHLEKLKMTTVFKSRVYEQWGFKDPRTCLFIPYYQEALPNARYIVILRDFAPVVSSLVKRDFLQMDYHYVRRVNKVMQFLWRFRKEKMFYKYYELLSEKYLRVWIGYNEAILDFIKKEPPDNYVLINYKMLLKNAEDVVGVLKNDWGFDLEYYDYGKVYKPGLISKLIELEPYISDKSLIQKANALMKELETYSFEREKNQ</sequence>
<evidence type="ECO:0000313" key="1">
    <source>
        <dbReference type="EMBL" id="MBG9377142.1"/>
    </source>
</evidence>
<reference evidence="1" key="1">
    <citation type="submission" date="2020-11" db="EMBL/GenBank/DDBJ databases">
        <title>Bacterial whole genome sequence for Panacibacter sp. DH6.</title>
        <authorList>
            <person name="Le V."/>
            <person name="Ko S."/>
            <person name="Ahn C.-Y."/>
            <person name="Oh H.-M."/>
        </authorList>
    </citation>
    <scope>NUCLEOTIDE SEQUENCE</scope>
    <source>
        <strain evidence="1">DH6</strain>
    </source>
</reference>
<dbReference type="Pfam" id="PF13469">
    <property type="entry name" value="Sulfotransfer_3"/>
    <property type="match status" value="1"/>
</dbReference>